<sequence length="77" mass="8911">MEIFFKLLLLSYSFDVLNANRVQFRAKADNIRSRKAIEKIGGVFEGVFRKDKIEPNGYPRDTAFLALSTLNGKMQRR</sequence>
<dbReference type="Proteomes" id="UP000290433">
    <property type="component" value="Unassembled WGS sequence"/>
</dbReference>
<dbReference type="InterPro" id="IPR016181">
    <property type="entry name" value="Acyl_CoA_acyltransferase"/>
</dbReference>
<dbReference type="OrthoDB" id="9795199at2"/>
<protein>
    <submittedName>
        <fullName evidence="1">GNAT family acetyltransferase</fullName>
    </submittedName>
</protein>
<dbReference type="SUPFAM" id="SSF55729">
    <property type="entry name" value="Acyl-CoA N-acyltransferases (Nat)"/>
    <property type="match status" value="1"/>
</dbReference>
<keyword evidence="1" id="KW-0808">Transferase</keyword>
<dbReference type="GO" id="GO:0016740">
    <property type="term" value="F:transferase activity"/>
    <property type="evidence" value="ECO:0007669"/>
    <property type="project" value="UniProtKB-KW"/>
</dbReference>
<reference evidence="1 2" key="1">
    <citation type="submission" date="2014-12" db="EMBL/GenBank/DDBJ databases">
        <title>Genome sequence of Flavobacterium anhuiense RCM74.</title>
        <authorList>
            <person name="Kim J.F."/>
            <person name="Song J.Y."/>
            <person name="Kwak M.-J."/>
            <person name="Lee S.-W."/>
        </authorList>
    </citation>
    <scope>NUCLEOTIDE SEQUENCE [LARGE SCALE GENOMIC DNA]</scope>
    <source>
        <strain evidence="1 2">RCM74</strain>
    </source>
</reference>
<comment type="caution">
    <text evidence="1">The sequence shown here is derived from an EMBL/GenBank/DDBJ whole genome shotgun (WGS) entry which is preliminary data.</text>
</comment>
<dbReference type="AlphaFoldDB" id="A0A444VZF3"/>
<evidence type="ECO:0000313" key="1">
    <source>
        <dbReference type="EMBL" id="RYJ38953.1"/>
    </source>
</evidence>
<dbReference type="PANTHER" id="PTHR43610">
    <property type="entry name" value="BLL6696 PROTEIN"/>
    <property type="match status" value="1"/>
</dbReference>
<dbReference type="Gene3D" id="3.40.630.30">
    <property type="match status" value="1"/>
</dbReference>
<name>A0A444VZF3_9FLAO</name>
<gene>
    <name evidence="1" type="ORF">NU08_2178</name>
</gene>
<dbReference type="RefSeq" id="WP_129747064.1">
    <property type="nucleotide sequence ID" value="NZ_JBFSGD010000006.1"/>
</dbReference>
<dbReference type="EMBL" id="JUIV01000006">
    <property type="protein sequence ID" value="RYJ38953.1"/>
    <property type="molecule type" value="Genomic_DNA"/>
</dbReference>
<organism evidence="1 2">
    <name type="scientific">Flavobacterium anhuiense</name>
    <dbReference type="NCBI Taxonomy" id="459526"/>
    <lineage>
        <taxon>Bacteria</taxon>
        <taxon>Pseudomonadati</taxon>
        <taxon>Bacteroidota</taxon>
        <taxon>Flavobacteriia</taxon>
        <taxon>Flavobacteriales</taxon>
        <taxon>Flavobacteriaceae</taxon>
        <taxon>Flavobacterium</taxon>
    </lineage>
</organism>
<dbReference type="PANTHER" id="PTHR43610:SF1">
    <property type="entry name" value="N-ACETYLTRANSFERASE DOMAIN-CONTAINING PROTEIN"/>
    <property type="match status" value="1"/>
</dbReference>
<accession>A0A444VZF3</accession>
<proteinExistence type="predicted"/>
<evidence type="ECO:0000313" key="2">
    <source>
        <dbReference type="Proteomes" id="UP000290433"/>
    </source>
</evidence>